<proteinExistence type="predicted"/>
<keyword evidence="7" id="KW-1185">Reference proteome</keyword>
<keyword evidence="2 5" id="KW-0812">Transmembrane</keyword>
<organism evidence="6 7">
    <name type="scientific">Pontimonas salivibrio</name>
    <dbReference type="NCBI Taxonomy" id="1159327"/>
    <lineage>
        <taxon>Bacteria</taxon>
        <taxon>Bacillati</taxon>
        <taxon>Actinomycetota</taxon>
        <taxon>Actinomycetes</taxon>
        <taxon>Micrococcales</taxon>
        <taxon>Microbacteriaceae</taxon>
        <taxon>Pontimonas</taxon>
    </lineage>
</organism>
<dbReference type="InterPro" id="IPR011701">
    <property type="entry name" value="MFS"/>
</dbReference>
<gene>
    <name evidence="6" type="ORF">C3B54_11207</name>
</gene>
<dbReference type="AlphaFoldDB" id="A0A2L2BNG1"/>
<dbReference type="KEGG" id="psai:C3B54_11207"/>
<dbReference type="PANTHER" id="PTHR23514">
    <property type="entry name" value="BYPASS OF STOP CODON PROTEIN 6"/>
    <property type="match status" value="1"/>
</dbReference>
<feature type="transmembrane region" description="Helical" evidence="5">
    <location>
        <begin position="313"/>
        <end position="331"/>
    </location>
</feature>
<keyword evidence="4 5" id="KW-0472">Membrane</keyword>
<feature type="transmembrane region" description="Helical" evidence="5">
    <location>
        <begin position="343"/>
        <end position="364"/>
    </location>
</feature>
<evidence type="ECO:0000256" key="4">
    <source>
        <dbReference type="ARBA" id="ARBA00023136"/>
    </source>
</evidence>
<evidence type="ECO:0000256" key="3">
    <source>
        <dbReference type="ARBA" id="ARBA00022989"/>
    </source>
</evidence>
<sequence length="399" mass="40808">MRTPNPLSMSLRRRRLGVYWIFAINGLAFATWMARLPGLRDNLQVTTAEVGLFLLGGAVGALSGLALSSHIIAALGSTRTIALFATLALIAVGGVGALSALWPSLLIAMAAMFVFGVGTSITDVAMNVEGAEVERDLERTIMPWFHALFSLGTALGGGLAAVASSLGIGVEFHFVVIALVLIGPVVYSVHLMGGTQGGSNATSTAPGASGVKSRLSVWAEGRTVLIGIVALSMAFAEGSANDWLALAMVDDRGYTNAEGALWFVLFTGSMTLGRFLGVPLIDRFGRVPILVGSALAALIGLATIIVVDNPVVGVFAVIAWGLGSALGFPVAMSAAADDPERGAARVSAVATIAYGAFLVGPPLIGGLAEFTGILTALWVVAAVIALGLLATPATRKPKA</sequence>
<evidence type="ECO:0000256" key="5">
    <source>
        <dbReference type="SAM" id="Phobius"/>
    </source>
</evidence>
<protein>
    <submittedName>
        <fullName evidence="6">Fucose MFS transporter</fullName>
    </submittedName>
</protein>
<feature type="transmembrane region" description="Helical" evidence="5">
    <location>
        <begin position="107"/>
        <end position="126"/>
    </location>
</feature>
<dbReference type="PANTHER" id="PTHR23514:SF13">
    <property type="entry name" value="INNER MEMBRANE PROTEIN YBJJ"/>
    <property type="match status" value="1"/>
</dbReference>
<feature type="transmembrane region" description="Helical" evidence="5">
    <location>
        <begin position="82"/>
        <end position="101"/>
    </location>
</feature>
<dbReference type="EMBL" id="CP026923">
    <property type="protein sequence ID" value="AVG23210.1"/>
    <property type="molecule type" value="Genomic_DNA"/>
</dbReference>
<accession>A0A2L2BNG1</accession>
<dbReference type="GO" id="GO:0016020">
    <property type="term" value="C:membrane"/>
    <property type="evidence" value="ECO:0007669"/>
    <property type="project" value="UniProtKB-SubCell"/>
</dbReference>
<dbReference type="GO" id="GO:0022857">
    <property type="term" value="F:transmembrane transporter activity"/>
    <property type="evidence" value="ECO:0007669"/>
    <property type="project" value="InterPro"/>
</dbReference>
<feature type="transmembrane region" description="Helical" evidence="5">
    <location>
        <begin position="172"/>
        <end position="189"/>
    </location>
</feature>
<dbReference type="Proteomes" id="UP000243077">
    <property type="component" value="Chromosome"/>
</dbReference>
<name>A0A2L2BNG1_9MICO</name>
<feature type="transmembrane region" description="Helical" evidence="5">
    <location>
        <begin position="223"/>
        <end position="240"/>
    </location>
</feature>
<feature type="transmembrane region" description="Helical" evidence="5">
    <location>
        <begin position="370"/>
        <end position="390"/>
    </location>
</feature>
<keyword evidence="3 5" id="KW-1133">Transmembrane helix</keyword>
<evidence type="ECO:0000256" key="2">
    <source>
        <dbReference type="ARBA" id="ARBA00022692"/>
    </source>
</evidence>
<feature type="transmembrane region" description="Helical" evidence="5">
    <location>
        <begin position="260"/>
        <end position="277"/>
    </location>
</feature>
<dbReference type="Gene3D" id="1.20.1250.20">
    <property type="entry name" value="MFS general substrate transporter like domains"/>
    <property type="match status" value="2"/>
</dbReference>
<feature type="transmembrane region" description="Helical" evidence="5">
    <location>
        <begin position="147"/>
        <end position="166"/>
    </location>
</feature>
<dbReference type="InterPro" id="IPR051788">
    <property type="entry name" value="MFS_Transporter"/>
</dbReference>
<feature type="transmembrane region" description="Helical" evidence="5">
    <location>
        <begin position="54"/>
        <end position="75"/>
    </location>
</feature>
<dbReference type="InterPro" id="IPR036259">
    <property type="entry name" value="MFS_trans_sf"/>
</dbReference>
<reference evidence="6 7" key="1">
    <citation type="submission" date="2018-02" db="EMBL/GenBank/DDBJ databases">
        <title>Complete genome of the streamlined marine actinobacterium Pontimonas salivibrio CL-TW6 adapted to coastal planktonic lifestype.</title>
        <authorList>
            <person name="Cho B.C."/>
            <person name="Hardies S.C."/>
            <person name="Jang G.I."/>
            <person name="Hwang C.Y."/>
        </authorList>
    </citation>
    <scope>NUCLEOTIDE SEQUENCE [LARGE SCALE GENOMIC DNA]</scope>
    <source>
        <strain evidence="6 7">CL-TW6</strain>
    </source>
</reference>
<evidence type="ECO:0000256" key="1">
    <source>
        <dbReference type="ARBA" id="ARBA00004141"/>
    </source>
</evidence>
<dbReference type="CDD" id="cd17393">
    <property type="entry name" value="MFS_MosC_like"/>
    <property type="match status" value="1"/>
</dbReference>
<evidence type="ECO:0000313" key="6">
    <source>
        <dbReference type="EMBL" id="AVG23210.1"/>
    </source>
</evidence>
<feature type="transmembrane region" description="Helical" evidence="5">
    <location>
        <begin position="16"/>
        <end position="34"/>
    </location>
</feature>
<dbReference type="SUPFAM" id="SSF103473">
    <property type="entry name" value="MFS general substrate transporter"/>
    <property type="match status" value="1"/>
</dbReference>
<comment type="subcellular location">
    <subcellularLocation>
        <location evidence="1">Membrane</location>
        <topology evidence="1">Multi-pass membrane protein</topology>
    </subcellularLocation>
</comment>
<evidence type="ECO:0000313" key="7">
    <source>
        <dbReference type="Proteomes" id="UP000243077"/>
    </source>
</evidence>
<feature type="transmembrane region" description="Helical" evidence="5">
    <location>
        <begin position="289"/>
        <end position="307"/>
    </location>
</feature>
<dbReference type="Pfam" id="PF07690">
    <property type="entry name" value="MFS_1"/>
    <property type="match status" value="1"/>
</dbReference>